<reference evidence="3" key="4">
    <citation type="submission" date="2017-11" db="EMBL/GenBank/DDBJ databases">
        <title>Complete genome sequence of Serratia sp. ATCC 39006.</title>
        <authorList>
            <person name="Hampton H.G."/>
            <person name="Jackson S.A."/>
            <person name="Jauregui R."/>
            <person name="Poulter G.T.M."/>
            <person name="Salmond G.P.C."/>
            <person name="Fineran P.C."/>
        </authorList>
    </citation>
    <scope>NUCLEOTIDE SEQUENCE</scope>
    <source>
        <strain evidence="3">ATCC 39006</strain>
    </source>
</reference>
<dbReference type="InterPro" id="IPR009506">
    <property type="entry name" value="YjiS-like"/>
</dbReference>
<evidence type="ECO:0000313" key="4">
    <source>
        <dbReference type="Proteomes" id="UP000017700"/>
    </source>
</evidence>
<name>A0A2I5T2J1_SERS3</name>
<sequence length="75" mass="9026">MMAVNQRQGRKTMTKRFITRLRIHLSLSMLYQLWRHRKAQAESKKLLLSMNDDRLKDIGLTRADIHNLFSSRKDR</sequence>
<reference evidence="3 4" key="1">
    <citation type="journal article" date="2013" name="Genome Announc.">
        <title>Draft genome sequence of Serratia sp. strain ATCC 39006, a model bacterium for analysis of the biosynthesis and regulation of prodigiosin, a carbapenem, and gas vesicles.</title>
        <authorList>
            <person name="Fineran P.C."/>
            <person name="Iglesias Cans M.C."/>
            <person name="Ramsay J.P."/>
            <person name="Wilf N.M."/>
            <person name="Cossyleon D."/>
            <person name="McNeil M.B."/>
            <person name="Williamson N.R."/>
            <person name="Monson R.E."/>
            <person name="Becher S.A."/>
            <person name="Stanton J.A."/>
            <person name="Brugger K."/>
            <person name="Brown S.D."/>
            <person name="Salmond G.P."/>
        </authorList>
    </citation>
    <scope>NUCLEOTIDE SEQUENCE [LARGE SCALE GENOMIC DNA]</scope>
    <source>
        <strain evidence="3">ATCC 39006</strain>
        <strain evidence="4">ATCC 39006 / SC 11482</strain>
    </source>
</reference>
<reference evidence="3" key="2">
    <citation type="submission" date="2013-09" db="EMBL/GenBank/DDBJ databases">
        <authorList>
            <person name="Wang G."/>
            <person name="Yang Y."/>
            <person name="Su Y."/>
        </authorList>
    </citation>
    <scope>NUCLEOTIDE SEQUENCE</scope>
    <source>
        <strain evidence="3">ATCC 39006</strain>
    </source>
</reference>
<reference evidence="2 5" key="3">
    <citation type="submission" date="2017-11" db="EMBL/GenBank/DDBJ databases">
        <title>Complete genome sequence of Serratia sp. ATCC 39006 LacA.</title>
        <authorList>
            <person name="Hampton H.G."/>
            <person name="Jackson S.A."/>
            <person name="Jauregui R."/>
            <person name="Poulter G.T.M."/>
            <person name="Salmond G.P.C."/>
            <person name="Fineran P.C."/>
        </authorList>
    </citation>
    <scope>NUCLEOTIDE SEQUENCE [LARGE SCALE GENOMIC DNA]</scope>
    <source>
        <strain evidence="2 5">ATCC 39006</strain>
    </source>
</reference>
<evidence type="ECO:0000313" key="2">
    <source>
        <dbReference type="EMBL" id="AUG98761.1"/>
    </source>
</evidence>
<dbReference type="KEGG" id="sera:Ser39006_002335"/>
<protein>
    <submittedName>
        <fullName evidence="3">DUF1127 domain-containing protein</fullName>
    </submittedName>
</protein>
<dbReference type="Proteomes" id="UP000233778">
    <property type="component" value="Chromosome"/>
</dbReference>
<proteinExistence type="predicted"/>
<gene>
    <name evidence="2" type="ORF">CWC46_02335</name>
    <name evidence="3" type="ORF">Ser39006_002335</name>
</gene>
<keyword evidence="4" id="KW-1185">Reference proteome</keyword>
<accession>A0A2I5T2J1</accession>
<dbReference type="KEGG" id="serq:CWC46_02335"/>
<dbReference type="Proteomes" id="UP000017700">
    <property type="component" value="Chromosome"/>
</dbReference>
<dbReference type="EMBL" id="CP025084">
    <property type="protein sequence ID" value="AUH03076.1"/>
    <property type="molecule type" value="Genomic_DNA"/>
</dbReference>
<dbReference type="AlphaFoldDB" id="A0A2I5T2J1"/>
<evidence type="ECO:0000313" key="5">
    <source>
        <dbReference type="Proteomes" id="UP000233778"/>
    </source>
</evidence>
<feature type="domain" description="YjiS-like" evidence="1">
    <location>
        <begin position="31"/>
        <end position="66"/>
    </location>
</feature>
<dbReference type="Pfam" id="PF06568">
    <property type="entry name" value="YjiS-like"/>
    <property type="match status" value="1"/>
</dbReference>
<organism evidence="3 4">
    <name type="scientific">Serratia sp. (strain ATCC 39006)</name>
    <name type="common">Prodigiosinella confusarubida</name>
    <dbReference type="NCBI Taxonomy" id="104623"/>
    <lineage>
        <taxon>Bacteria</taxon>
        <taxon>Pseudomonadati</taxon>
        <taxon>Pseudomonadota</taxon>
        <taxon>Gammaproteobacteria</taxon>
        <taxon>Enterobacterales</taxon>
        <taxon>Pectobacteriaceae</taxon>
        <taxon>Prodigiosinella</taxon>
    </lineage>
</organism>
<evidence type="ECO:0000313" key="3">
    <source>
        <dbReference type="EMBL" id="AUH03076.1"/>
    </source>
</evidence>
<evidence type="ECO:0000259" key="1">
    <source>
        <dbReference type="Pfam" id="PF06568"/>
    </source>
</evidence>
<dbReference type="EMBL" id="CP025085">
    <property type="protein sequence ID" value="AUG98761.1"/>
    <property type="molecule type" value="Genomic_DNA"/>
</dbReference>